<evidence type="ECO:0000313" key="2">
    <source>
        <dbReference type="Proteomes" id="UP000085678"/>
    </source>
</evidence>
<keyword evidence="1" id="KW-0472">Membrane</keyword>
<feature type="transmembrane region" description="Helical" evidence="1">
    <location>
        <begin position="108"/>
        <end position="135"/>
    </location>
</feature>
<dbReference type="AlphaFoldDB" id="A0A1S3K071"/>
<dbReference type="SUPFAM" id="SSF103473">
    <property type="entry name" value="MFS general substrate transporter"/>
    <property type="match status" value="1"/>
</dbReference>
<dbReference type="Pfam" id="PF07690">
    <property type="entry name" value="MFS_1"/>
    <property type="match status" value="1"/>
</dbReference>
<feature type="transmembrane region" description="Helical" evidence="1">
    <location>
        <begin position="84"/>
        <end position="102"/>
    </location>
</feature>
<dbReference type="InParanoid" id="A0A1S3K071"/>
<name>A0A1S3K071_LINAN</name>
<dbReference type="InterPro" id="IPR050327">
    <property type="entry name" value="Proton-linked_MCT"/>
</dbReference>
<gene>
    <name evidence="3" type="primary">LOC106177454</name>
</gene>
<proteinExistence type="predicted"/>
<feature type="transmembrane region" description="Helical" evidence="1">
    <location>
        <begin position="177"/>
        <end position="197"/>
    </location>
</feature>
<dbReference type="KEGG" id="lak:106177454"/>
<feature type="transmembrane region" description="Helical" evidence="1">
    <location>
        <begin position="324"/>
        <end position="343"/>
    </location>
</feature>
<dbReference type="OrthoDB" id="10016898at2759"/>
<dbReference type="InterPro" id="IPR036259">
    <property type="entry name" value="MFS_trans_sf"/>
</dbReference>
<organism evidence="2 3">
    <name type="scientific">Lingula anatina</name>
    <name type="common">Brachiopod</name>
    <name type="synonym">Lingula unguis</name>
    <dbReference type="NCBI Taxonomy" id="7574"/>
    <lineage>
        <taxon>Eukaryota</taxon>
        <taxon>Metazoa</taxon>
        <taxon>Spiralia</taxon>
        <taxon>Lophotrochozoa</taxon>
        <taxon>Brachiopoda</taxon>
        <taxon>Linguliformea</taxon>
        <taxon>Lingulata</taxon>
        <taxon>Lingulida</taxon>
        <taxon>Linguloidea</taxon>
        <taxon>Lingulidae</taxon>
        <taxon>Lingula</taxon>
    </lineage>
</organism>
<dbReference type="PANTHER" id="PTHR11360:SF284">
    <property type="entry name" value="EG:103B4.3 PROTEIN-RELATED"/>
    <property type="match status" value="1"/>
</dbReference>
<feature type="transmembrane region" description="Helical" evidence="1">
    <location>
        <begin position="385"/>
        <end position="409"/>
    </location>
</feature>
<dbReference type="Proteomes" id="UP000085678">
    <property type="component" value="Unplaced"/>
</dbReference>
<dbReference type="GeneID" id="106177454"/>
<dbReference type="InterPro" id="IPR011701">
    <property type="entry name" value="MFS"/>
</dbReference>
<feature type="transmembrane region" description="Helical" evidence="1">
    <location>
        <begin position="230"/>
        <end position="255"/>
    </location>
</feature>
<accession>A0A1S3K071</accession>
<feature type="transmembrane region" description="Helical" evidence="1">
    <location>
        <begin position="297"/>
        <end position="317"/>
    </location>
</feature>
<keyword evidence="1" id="KW-0812">Transmembrane</keyword>
<feature type="transmembrane region" description="Helical" evidence="1">
    <location>
        <begin position="52"/>
        <end position="72"/>
    </location>
</feature>
<reference evidence="3" key="1">
    <citation type="submission" date="2025-08" db="UniProtKB">
        <authorList>
            <consortium name="RefSeq"/>
        </authorList>
    </citation>
    <scope>IDENTIFICATION</scope>
    <source>
        <tissue evidence="3">Gonads</tissue>
    </source>
</reference>
<keyword evidence="1" id="KW-1133">Transmembrane helix</keyword>
<evidence type="ECO:0000313" key="3">
    <source>
        <dbReference type="RefSeq" id="XP_013415671.1"/>
    </source>
</evidence>
<evidence type="ECO:0000256" key="1">
    <source>
        <dbReference type="SAM" id="Phobius"/>
    </source>
</evidence>
<dbReference type="Gene3D" id="1.20.1250.20">
    <property type="entry name" value="MFS general substrate transporter like domains"/>
    <property type="match status" value="2"/>
</dbReference>
<feature type="transmembrane region" description="Helical" evidence="1">
    <location>
        <begin position="267"/>
        <end position="285"/>
    </location>
</feature>
<dbReference type="RefSeq" id="XP_013415671.1">
    <property type="nucleotide sequence ID" value="XM_013560217.2"/>
</dbReference>
<protein>
    <submittedName>
        <fullName evidence="3">Monocarboxylate transporter 2 isoform X1</fullName>
    </submittedName>
</protein>
<dbReference type="GO" id="GO:0022857">
    <property type="term" value="F:transmembrane transporter activity"/>
    <property type="evidence" value="ECO:0007669"/>
    <property type="project" value="InterPro"/>
</dbReference>
<keyword evidence="2" id="KW-1185">Reference proteome</keyword>
<dbReference type="PANTHER" id="PTHR11360">
    <property type="entry name" value="MONOCARBOXYLATE TRANSPORTER"/>
    <property type="match status" value="1"/>
</dbReference>
<sequence length="425" mass="45805">MVSPDIYRGWVVLGISILSFTSSAGIEASWGTMILCFRQDKYFPDSSLAQLGAPFTVYCVFKISLSNFVFMALSEAGKLSLRQFIAVGISLTMLGLVLASFANGPHSVAIAFGIIYGTGDGLCSLSTYSLIALWFPWTHRFHVFSVTSLNVMEHLGGSIFNNVNAKMCETTLLGWRGVFRVYAATLTCFGLLLLLVFGNPPVTSSDVRDKGAIKESGLLQKPAWSTCSKVGIYGIWAVAICCKGFAYGLPFVILPKHTIDLGYTEDEAGYVMAIFGIMGMVSEALSSCVGDYLKGNLLVVNLVAATVLIITNIAAAYSTSLTAIFVYGAVCGFSFGCLVYFSVNYEIMDGENVATLFMTMRISEGIGNAVGPYFAGHVRDVSGSYFTVFLAIASCFGVFALGTGVLIFINKWRNFRGLELMKNGS</sequence>